<keyword evidence="1" id="KW-1133">Transmembrane helix</keyword>
<proteinExistence type="predicted"/>
<evidence type="ECO:0000256" key="1">
    <source>
        <dbReference type="SAM" id="Phobius"/>
    </source>
</evidence>
<keyword evidence="1" id="KW-0812">Transmembrane</keyword>
<dbReference type="RefSeq" id="WP_256396791.1">
    <property type="nucleotide sequence ID" value="NZ_JANHDJ010000005.1"/>
</dbReference>
<dbReference type="Proteomes" id="UP001597052">
    <property type="component" value="Unassembled WGS sequence"/>
</dbReference>
<dbReference type="AlphaFoldDB" id="A0ABD6D8W5"/>
<dbReference type="EMBL" id="JBHUDM010000002">
    <property type="protein sequence ID" value="MFD1641609.1"/>
    <property type="molecule type" value="Genomic_DNA"/>
</dbReference>
<keyword evidence="1" id="KW-0472">Membrane</keyword>
<protein>
    <submittedName>
        <fullName evidence="2">Uncharacterized protein</fullName>
    </submittedName>
</protein>
<name>A0ABD6D8W5_9EURY</name>
<keyword evidence="3" id="KW-1185">Reference proteome</keyword>
<gene>
    <name evidence="2" type="ORF">ACFSBW_06950</name>
</gene>
<evidence type="ECO:0000313" key="2">
    <source>
        <dbReference type="EMBL" id="MFD1641609.1"/>
    </source>
</evidence>
<accession>A0ABD6D8W5</accession>
<evidence type="ECO:0000313" key="3">
    <source>
        <dbReference type="Proteomes" id="UP001597052"/>
    </source>
</evidence>
<feature type="transmembrane region" description="Helical" evidence="1">
    <location>
        <begin position="12"/>
        <end position="36"/>
    </location>
</feature>
<sequence length="40" mass="4235">MEQYILTGETELSPVVVVTTLLLIAAFVLGFGNLLVGTVL</sequence>
<reference evidence="2 3" key="1">
    <citation type="journal article" date="2019" name="Int. J. Syst. Evol. Microbiol.">
        <title>The Global Catalogue of Microorganisms (GCM) 10K type strain sequencing project: providing services to taxonomists for standard genome sequencing and annotation.</title>
        <authorList>
            <consortium name="The Broad Institute Genomics Platform"/>
            <consortium name="The Broad Institute Genome Sequencing Center for Infectious Disease"/>
            <person name="Wu L."/>
            <person name="Ma J."/>
        </authorList>
    </citation>
    <scope>NUCLEOTIDE SEQUENCE [LARGE SCALE GENOMIC DNA]</scope>
    <source>
        <strain evidence="2 3">CGMCC 1.10593</strain>
    </source>
</reference>
<comment type="caution">
    <text evidence="2">The sequence shown here is derived from an EMBL/GenBank/DDBJ whole genome shotgun (WGS) entry which is preliminary data.</text>
</comment>
<organism evidence="2 3">
    <name type="scientific">Halohasta litorea</name>
    <dbReference type="NCBI Taxonomy" id="869891"/>
    <lineage>
        <taxon>Archaea</taxon>
        <taxon>Methanobacteriati</taxon>
        <taxon>Methanobacteriota</taxon>
        <taxon>Stenosarchaea group</taxon>
        <taxon>Halobacteria</taxon>
        <taxon>Halobacteriales</taxon>
        <taxon>Haloferacaceae</taxon>
        <taxon>Halohasta</taxon>
    </lineage>
</organism>